<dbReference type="Pfam" id="PF14580">
    <property type="entry name" value="LRR_9"/>
    <property type="match status" value="1"/>
</dbReference>
<evidence type="ECO:0000256" key="1">
    <source>
        <dbReference type="ARBA" id="ARBA00022614"/>
    </source>
</evidence>
<keyword evidence="1" id="KW-0433">Leucine-rich repeat</keyword>
<dbReference type="InterPro" id="IPR050836">
    <property type="entry name" value="SDS22/Internalin_LRR"/>
</dbReference>
<evidence type="ECO:0000256" key="2">
    <source>
        <dbReference type="ARBA" id="ARBA00022737"/>
    </source>
</evidence>
<reference evidence="4" key="1">
    <citation type="submission" date="2015-07" db="EMBL/GenBank/DDBJ databases">
        <title>Adaptation to a free-living lifestyle via gene acquisitions in the diplomonad Trepomonas sp. PC1.</title>
        <authorList>
            <person name="Xu F."/>
            <person name="Jerlstrom-Hultqvist J."/>
            <person name="Kolisko M."/>
            <person name="Simpson A.G.B."/>
            <person name="Roger A.J."/>
            <person name="Svard S.G."/>
            <person name="Andersson J.O."/>
        </authorList>
    </citation>
    <scope>NUCLEOTIDE SEQUENCE</scope>
    <source>
        <strain evidence="4">PC1</strain>
    </source>
</reference>
<dbReference type="InterPro" id="IPR001611">
    <property type="entry name" value="Leu-rich_rpt"/>
</dbReference>
<dbReference type="SUPFAM" id="SSF52058">
    <property type="entry name" value="L domain-like"/>
    <property type="match status" value="2"/>
</dbReference>
<dbReference type="PANTHER" id="PTHR46652">
    <property type="entry name" value="LEUCINE-RICH REPEAT AND IQ DOMAIN-CONTAINING PROTEIN 1-RELATED"/>
    <property type="match status" value="1"/>
</dbReference>
<gene>
    <name evidence="4" type="ORF">TPC1_14368</name>
</gene>
<feature type="coiled-coil region" evidence="3">
    <location>
        <begin position="363"/>
        <end position="404"/>
    </location>
</feature>
<protein>
    <submittedName>
        <fullName evidence="4">Leucine rich repeats-containing protein</fullName>
    </submittedName>
</protein>
<dbReference type="Pfam" id="PF12799">
    <property type="entry name" value="LRR_4"/>
    <property type="match status" value="1"/>
</dbReference>
<dbReference type="Gene3D" id="3.80.10.10">
    <property type="entry name" value="Ribonuclease Inhibitor"/>
    <property type="match status" value="2"/>
</dbReference>
<dbReference type="PROSITE" id="PS51450">
    <property type="entry name" value="LRR"/>
    <property type="match status" value="5"/>
</dbReference>
<evidence type="ECO:0000313" key="4">
    <source>
        <dbReference type="EMBL" id="JAP93379.1"/>
    </source>
</evidence>
<accession>A0A146KDI4</accession>
<dbReference type="InterPro" id="IPR025875">
    <property type="entry name" value="Leu-rich_rpt_4"/>
</dbReference>
<sequence length="466" mass="54752">LESVDGIQQAKQTKSLDLSNNLLSDISPVSHLTRLVSVNLSNNRISSLIPLFFCSYLQSVNLTNNNISDLREIYQLSTAKQLQKLVLNGNPVVSDPKFNGFMLLKFYHLEFLSFVTQDDDKLLLWDCDLESGQTKLLTHFHQMKEQTYFRVCDNNLPWCQNFEFFTVLNKITDFCVDFTVKNALFKFEKFLPQLRYLKIRAPNQLQIYKKQFLNLKQLDLTNTQLTQLGFLQMLPELMNLQVNDNQLTDLKQIEHCRNLVHIYAFNNQINDISDLQFCRKLESVDVNNNKIKNINALYGMSQLSYLDIGKNPIASIQKLSWCSQLECLYMSQTYVCCADELEILLQMKKLAYFECIQTNISDTETEKLKIEFLQSKVDKLKQQIEVENDEIQDKKKKRKQKELQNPFSRMGLRNQAQKLQNLKKDLSFKLLWAEKWNNYYTQWVNQFESVIKKIECSFDQLICNSE</sequence>
<organism evidence="4">
    <name type="scientific">Trepomonas sp. PC1</name>
    <dbReference type="NCBI Taxonomy" id="1076344"/>
    <lineage>
        <taxon>Eukaryota</taxon>
        <taxon>Metamonada</taxon>
        <taxon>Diplomonadida</taxon>
        <taxon>Hexamitidae</taxon>
        <taxon>Hexamitinae</taxon>
        <taxon>Trepomonas</taxon>
    </lineage>
</organism>
<dbReference type="EMBL" id="GDID01003227">
    <property type="protein sequence ID" value="JAP93379.1"/>
    <property type="molecule type" value="Transcribed_RNA"/>
</dbReference>
<feature type="non-terminal residue" evidence="4">
    <location>
        <position position="1"/>
    </location>
</feature>
<dbReference type="AlphaFoldDB" id="A0A146KDI4"/>
<proteinExistence type="predicted"/>
<dbReference type="InterPro" id="IPR032675">
    <property type="entry name" value="LRR_dom_sf"/>
</dbReference>
<keyword evidence="3" id="KW-0175">Coiled coil</keyword>
<dbReference type="PANTHER" id="PTHR46652:SF3">
    <property type="entry name" value="LEUCINE-RICH REPEAT-CONTAINING PROTEIN 9"/>
    <property type="match status" value="1"/>
</dbReference>
<evidence type="ECO:0000256" key="3">
    <source>
        <dbReference type="SAM" id="Coils"/>
    </source>
</evidence>
<feature type="non-terminal residue" evidence="4">
    <location>
        <position position="466"/>
    </location>
</feature>
<name>A0A146KDI4_9EUKA</name>
<keyword evidence="2" id="KW-0677">Repeat</keyword>